<evidence type="ECO:0000256" key="1">
    <source>
        <dbReference type="SAM" id="MobiDB-lite"/>
    </source>
</evidence>
<feature type="compositionally biased region" description="Low complexity" evidence="1">
    <location>
        <begin position="159"/>
        <end position="168"/>
    </location>
</feature>
<organism evidence="3 4">
    <name type="scientific">Seminavis robusta</name>
    <dbReference type="NCBI Taxonomy" id="568900"/>
    <lineage>
        <taxon>Eukaryota</taxon>
        <taxon>Sar</taxon>
        <taxon>Stramenopiles</taxon>
        <taxon>Ochrophyta</taxon>
        <taxon>Bacillariophyta</taxon>
        <taxon>Bacillariophyceae</taxon>
        <taxon>Bacillariophycidae</taxon>
        <taxon>Naviculales</taxon>
        <taxon>Naviculaceae</taxon>
        <taxon>Seminavis</taxon>
    </lineage>
</organism>
<reference evidence="3" key="1">
    <citation type="submission" date="2020-06" db="EMBL/GenBank/DDBJ databases">
        <authorList>
            <consortium name="Plant Systems Biology data submission"/>
        </authorList>
    </citation>
    <scope>NUCLEOTIDE SEQUENCE</scope>
    <source>
        <strain evidence="3">D6</strain>
    </source>
</reference>
<dbReference type="AlphaFoldDB" id="A0A9N8EL59"/>
<evidence type="ECO:0000313" key="3">
    <source>
        <dbReference type="EMBL" id="CAB9523082.1"/>
    </source>
</evidence>
<dbReference type="Proteomes" id="UP001153069">
    <property type="component" value="Unassembled WGS sequence"/>
</dbReference>
<dbReference type="EMBL" id="CAICTM010001373">
    <property type="protein sequence ID" value="CAB9523082.1"/>
    <property type="molecule type" value="Genomic_DNA"/>
</dbReference>
<accession>A0A9N8EL59</accession>
<keyword evidence="2" id="KW-0812">Transmembrane</keyword>
<feature type="compositionally biased region" description="Basic and acidic residues" evidence="1">
    <location>
        <begin position="8"/>
        <end position="20"/>
    </location>
</feature>
<gene>
    <name evidence="3" type="ORF">SEMRO_1375_G267350.1</name>
</gene>
<feature type="region of interest" description="Disordered" evidence="1">
    <location>
        <begin position="1"/>
        <end position="136"/>
    </location>
</feature>
<keyword evidence="2" id="KW-0472">Membrane</keyword>
<keyword evidence="4" id="KW-1185">Reference proteome</keyword>
<protein>
    <submittedName>
        <fullName evidence="3">Uncharacterized protein</fullName>
    </submittedName>
</protein>
<comment type="caution">
    <text evidence="3">The sequence shown here is derived from an EMBL/GenBank/DDBJ whole genome shotgun (WGS) entry which is preliminary data.</text>
</comment>
<feature type="region of interest" description="Disordered" evidence="1">
    <location>
        <begin position="152"/>
        <end position="207"/>
    </location>
</feature>
<name>A0A9N8EL59_9STRA</name>
<sequence length="451" mass="50198">MMKGHQQMQREEDNAEDIKQKRGLSRRPSSNLRSERSGSIMVAPNSYLENHHGADDDKQKKGLSRTQEDLSAKLDAVRGICHPSDDTAVPDRRRRSTTNFTPANSTRSLGSSAHSRRRSTLSIISPKKKRGLSRTAHEMSAKLDHLEGLSSHSRGLDNLSSHSSSHSRSSLRKSSLRKSSLSQSSLSRSSLSLGSGSFARSEKGLSRTSDELAAKLDAVRGKNLVTGQFANTHLTGSGRATNEEQLIHHTRQQEFKPTLGFEAIPEHESFRQSQRKEPKLPYDEEGQETIMDAESERVEPSENNAEETDDNQRTAGLAPKGSYPLIHADPVVLEDKELMQLEEAEEKTEYRKRHARCFVLATIFLLIPAGIIIGIVLGVGRREEKALKVAQHQRHGEKRNTGCNTIPTMKSFPNGKGTSSWHWQHFTTHLMGNIGPPQPHSNKFTMRPTCG</sequence>
<feature type="compositionally biased region" description="Polar residues" evidence="1">
    <location>
        <begin position="97"/>
        <end position="113"/>
    </location>
</feature>
<feature type="transmembrane region" description="Helical" evidence="2">
    <location>
        <begin position="357"/>
        <end position="379"/>
    </location>
</feature>
<feature type="compositionally biased region" description="Low complexity" evidence="1">
    <location>
        <begin position="177"/>
        <end position="197"/>
    </location>
</feature>
<keyword evidence="2" id="KW-1133">Transmembrane helix</keyword>
<proteinExistence type="predicted"/>
<feature type="region of interest" description="Disordered" evidence="1">
    <location>
        <begin position="293"/>
        <end position="321"/>
    </location>
</feature>
<feature type="compositionally biased region" description="Basic and acidic residues" evidence="1">
    <location>
        <begin position="49"/>
        <end position="76"/>
    </location>
</feature>
<evidence type="ECO:0000256" key="2">
    <source>
        <dbReference type="SAM" id="Phobius"/>
    </source>
</evidence>
<evidence type="ECO:0000313" key="4">
    <source>
        <dbReference type="Proteomes" id="UP001153069"/>
    </source>
</evidence>